<dbReference type="InterPro" id="IPR029052">
    <property type="entry name" value="Metallo-depent_PP-like"/>
</dbReference>
<accession>A0A852RNG3</accession>
<proteinExistence type="predicted"/>
<dbReference type="Gene3D" id="3.60.21.10">
    <property type="match status" value="1"/>
</dbReference>
<dbReference type="EMBL" id="JACCBF010000001">
    <property type="protein sequence ID" value="NYD32209.1"/>
    <property type="molecule type" value="Genomic_DNA"/>
</dbReference>
<dbReference type="RefSeq" id="WP_179728419.1">
    <property type="nucleotide sequence ID" value="NZ_BAABEF010000001.1"/>
</dbReference>
<keyword evidence="3" id="KW-1185">Reference proteome</keyword>
<evidence type="ECO:0000313" key="3">
    <source>
        <dbReference type="Proteomes" id="UP000582231"/>
    </source>
</evidence>
<evidence type="ECO:0000313" key="2">
    <source>
        <dbReference type="EMBL" id="NYD32209.1"/>
    </source>
</evidence>
<organism evidence="2 3">
    <name type="scientific">Nocardioides kongjuensis</name>
    <dbReference type="NCBI Taxonomy" id="349522"/>
    <lineage>
        <taxon>Bacteria</taxon>
        <taxon>Bacillati</taxon>
        <taxon>Actinomycetota</taxon>
        <taxon>Actinomycetes</taxon>
        <taxon>Propionibacteriales</taxon>
        <taxon>Nocardioidaceae</taxon>
        <taxon>Nocardioides</taxon>
    </lineage>
</organism>
<reference evidence="2 3" key="1">
    <citation type="submission" date="2020-07" db="EMBL/GenBank/DDBJ databases">
        <title>Sequencing the genomes of 1000 actinobacteria strains.</title>
        <authorList>
            <person name="Klenk H.-P."/>
        </authorList>
    </citation>
    <scope>NUCLEOTIDE SEQUENCE [LARGE SCALE GENOMIC DNA]</scope>
    <source>
        <strain evidence="2 3">DSM 19082</strain>
    </source>
</reference>
<dbReference type="Pfam" id="PF00149">
    <property type="entry name" value="Metallophos"/>
    <property type="match status" value="1"/>
</dbReference>
<dbReference type="SUPFAM" id="SSF56300">
    <property type="entry name" value="Metallo-dependent phosphatases"/>
    <property type="match status" value="1"/>
</dbReference>
<protein>
    <recommendedName>
        <fullName evidence="1">Calcineurin-like phosphoesterase domain-containing protein</fullName>
    </recommendedName>
</protein>
<sequence>MTGPGIDHPRVAVIGDVGGHLGELRAELARLGVPDDGRGPLPPGLSVVQVGDLVHRGPDSEEVVRQVDGYLRQQPGQWVQLIGNHEAQYVRRAAFQWSPALDPRAADRVQAWWREGLMVAAVGLSVDGEQLLVTHAGVTSGFWVSVLGAPATVREAVTAIRGLGDDPALFRAGCMMQGRDPDPLAGPLWAAAASELAVSWAGETLPFSQVHGHSSAWDWDAGAWRLPPDLAAHAHLDEEDRHVTLILPGGRIVGVDPDHRATPRSPWRGWEAGGPQAVVEVIR</sequence>
<dbReference type="Proteomes" id="UP000582231">
    <property type="component" value="Unassembled WGS sequence"/>
</dbReference>
<dbReference type="InterPro" id="IPR004843">
    <property type="entry name" value="Calcineurin-like_PHP"/>
</dbReference>
<dbReference type="AlphaFoldDB" id="A0A852RNG3"/>
<gene>
    <name evidence="2" type="ORF">BJ958_003755</name>
</gene>
<feature type="domain" description="Calcineurin-like phosphoesterase" evidence="1">
    <location>
        <begin position="10"/>
        <end position="137"/>
    </location>
</feature>
<dbReference type="GO" id="GO:0016787">
    <property type="term" value="F:hydrolase activity"/>
    <property type="evidence" value="ECO:0007669"/>
    <property type="project" value="InterPro"/>
</dbReference>
<evidence type="ECO:0000259" key="1">
    <source>
        <dbReference type="Pfam" id="PF00149"/>
    </source>
</evidence>
<name>A0A852RNG3_9ACTN</name>
<comment type="caution">
    <text evidence="2">The sequence shown here is derived from an EMBL/GenBank/DDBJ whole genome shotgun (WGS) entry which is preliminary data.</text>
</comment>